<protein>
    <submittedName>
        <fullName evidence="1">17057_t:CDS:1</fullName>
    </submittedName>
</protein>
<keyword evidence="2" id="KW-1185">Reference proteome</keyword>
<proteinExistence type="predicted"/>
<dbReference type="Proteomes" id="UP000789920">
    <property type="component" value="Unassembled WGS sequence"/>
</dbReference>
<gene>
    <name evidence="1" type="ORF">RPERSI_LOCUS888</name>
</gene>
<dbReference type="EMBL" id="CAJVQC010000718">
    <property type="protein sequence ID" value="CAG8478676.1"/>
    <property type="molecule type" value="Genomic_DNA"/>
</dbReference>
<organism evidence="1 2">
    <name type="scientific">Racocetra persica</name>
    <dbReference type="NCBI Taxonomy" id="160502"/>
    <lineage>
        <taxon>Eukaryota</taxon>
        <taxon>Fungi</taxon>
        <taxon>Fungi incertae sedis</taxon>
        <taxon>Mucoromycota</taxon>
        <taxon>Glomeromycotina</taxon>
        <taxon>Glomeromycetes</taxon>
        <taxon>Diversisporales</taxon>
        <taxon>Gigasporaceae</taxon>
        <taxon>Racocetra</taxon>
    </lineage>
</organism>
<evidence type="ECO:0000313" key="1">
    <source>
        <dbReference type="EMBL" id="CAG8478676.1"/>
    </source>
</evidence>
<name>A0ACA9KL38_9GLOM</name>
<accession>A0ACA9KL38</accession>
<evidence type="ECO:0000313" key="2">
    <source>
        <dbReference type="Proteomes" id="UP000789920"/>
    </source>
</evidence>
<comment type="caution">
    <text evidence="1">The sequence shown here is derived from an EMBL/GenBank/DDBJ whole genome shotgun (WGS) entry which is preliminary data.</text>
</comment>
<sequence>MNPITFNEYEVYKEAQKKVNKDMQWHEFLKLDKKQYLNFRFNEANSIFPISEADFILHEWLTSYCNRVYVLPKKNIKPPLRRHDVTTNNVTTNNVTNNVITNNINAESALNQSDMDETNNSQDSLDVDQEKIKLLKQKQRNQSDMDEADNAQDSLNVDQEKHNKVTEVKAKGYVLLLKKNVKPRHNSNTNSINIESDHDQSDTDDTDNAQDSFGSNNNNNVQNNIIPSDNVSSLKNVLRSSQKHGNIKNVEPNKQNSGVLDEIGMWKEKKEAEGKGTGTVFT</sequence>
<reference evidence="1" key="1">
    <citation type="submission" date="2021-06" db="EMBL/GenBank/DDBJ databases">
        <authorList>
            <person name="Kallberg Y."/>
            <person name="Tangrot J."/>
            <person name="Rosling A."/>
        </authorList>
    </citation>
    <scope>NUCLEOTIDE SEQUENCE</scope>
    <source>
        <strain evidence="1">MA461A</strain>
    </source>
</reference>